<organism evidence="1 2">
    <name type="scientific">Nocardia mexicana</name>
    <dbReference type="NCBI Taxonomy" id="279262"/>
    <lineage>
        <taxon>Bacteria</taxon>
        <taxon>Bacillati</taxon>
        <taxon>Actinomycetota</taxon>
        <taxon>Actinomycetes</taxon>
        <taxon>Mycobacteriales</taxon>
        <taxon>Nocardiaceae</taxon>
        <taxon>Nocardia</taxon>
    </lineage>
</organism>
<comment type="caution">
    <text evidence="1">The sequence shown here is derived from an EMBL/GenBank/DDBJ whole genome shotgun (WGS) entry which is preliminary data.</text>
</comment>
<dbReference type="STRING" id="1210089.GCA_001613165_03317"/>
<reference evidence="1 2" key="1">
    <citation type="submission" date="2018-07" db="EMBL/GenBank/DDBJ databases">
        <title>Genomic Encyclopedia of Type Strains, Phase IV (KMG-IV): sequencing the most valuable type-strain genomes for metagenomic binning, comparative biology and taxonomic classification.</title>
        <authorList>
            <person name="Goeker M."/>
        </authorList>
    </citation>
    <scope>NUCLEOTIDE SEQUENCE [LARGE SCALE GENOMIC DNA]</scope>
    <source>
        <strain evidence="1 2">DSM 44952</strain>
    </source>
</reference>
<accession>A0A370H674</accession>
<dbReference type="RefSeq" id="WP_068020389.1">
    <property type="nucleotide sequence ID" value="NZ_QQAZ01000005.1"/>
</dbReference>
<evidence type="ECO:0000313" key="1">
    <source>
        <dbReference type="EMBL" id="RDI50992.1"/>
    </source>
</evidence>
<gene>
    <name evidence="1" type="ORF">DFR68_105469</name>
</gene>
<dbReference type="AlphaFoldDB" id="A0A370H674"/>
<name>A0A370H674_9NOCA</name>
<evidence type="ECO:0008006" key="3">
    <source>
        <dbReference type="Google" id="ProtNLM"/>
    </source>
</evidence>
<protein>
    <recommendedName>
        <fullName evidence="3">DUF1902 domain-containing protein</fullName>
    </recommendedName>
</protein>
<dbReference type="EMBL" id="QQAZ01000005">
    <property type="protein sequence ID" value="RDI50992.1"/>
    <property type="molecule type" value="Genomic_DNA"/>
</dbReference>
<proteinExistence type="predicted"/>
<dbReference type="OrthoDB" id="4558785at2"/>
<sequence>MDDIDRHVQLSAIRVQWSAPDRTFVASTDQYPGITYQDESSLAAMSGLVETIHHRIDAGGTGAA</sequence>
<dbReference type="Proteomes" id="UP000255355">
    <property type="component" value="Unassembled WGS sequence"/>
</dbReference>
<evidence type="ECO:0000313" key="2">
    <source>
        <dbReference type="Proteomes" id="UP000255355"/>
    </source>
</evidence>
<keyword evidence="2" id="KW-1185">Reference proteome</keyword>